<evidence type="ECO:0000313" key="3">
    <source>
        <dbReference type="Proteomes" id="UP001516023"/>
    </source>
</evidence>
<name>A0ABD3PJ00_9STRA</name>
<proteinExistence type="predicted"/>
<protein>
    <submittedName>
        <fullName evidence="2">Uncharacterized protein</fullName>
    </submittedName>
</protein>
<feature type="compositionally biased region" description="Acidic residues" evidence="1">
    <location>
        <begin position="48"/>
        <end position="59"/>
    </location>
</feature>
<reference evidence="2 3" key="1">
    <citation type="journal article" date="2020" name="G3 (Bethesda)">
        <title>Improved Reference Genome for Cyclotella cryptica CCMP332, a Model for Cell Wall Morphogenesis, Salinity Adaptation, and Lipid Production in Diatoms (Bacillariophyta).</title>
        <authorList>
            <person name="Roberts W.R."/>
            <person name="Downey K.M."/>
            <person name="Ruck E.C."/>
            <person name="Traller J.C."/>
            <person name="Alverson A.J."/>
        </authorList>
    </citation>
    <scope>NUCLEOTIDE SEQUENCE [LARGE SCALE GENOMIC DNA]</scope>
    <source>
        <strain evidence="2 3">CCMP332</strain>
    </source>
</reference>
<dbReference type="EMBL" id="JABMIG020000177">
    <property type="protein sequence ID" value="KAL3787306.1"/>
    <property type="molecule type" value="Genomic_DNA"/>
</dbReference>
<sequence>MNKARLADYSGDDCYGLSKRRCKRSPGCSYDSVSGKCLPVGDVSGFPSEEDEDFEDTEVGGDLKALKPPSPNMAPPAGWNRMKSNKNTRSSRMGMQNACACLLPLPSWFSADGGFWCWCI</sequence>
<accession>A0ABD3PJ00</accession>
<feature type="region of interest" description="Disordered" evidence="1">
    <location>
        <begin position="46"/>
        <end position="89"/>
    </location>
</feature>
<keyword evidence="3" id="KW-1185">Reference proteome</keyword>
<dbReference type="Proteomes" id="UP001516023">
    <property type="component" value="Unassembled WGS sequence"/>
</dbReference>
<evidence type="ECO:0000256" key="1">
    <source>
        <dbReference type="SAM" id="MobiDB-lite"/>
    </source>
</evidence>
<comment type="caution">
    <text evidence="2">The sequence shown here is derived from an EMBL/GenBank/DDBJ whole genome shotgun (WGS) entry which is preliminary data.</text>
</comment>
<organism evidence="2 3">
    <name type="scientific">Cyclotella cryptica</name>
    <dbReference type="NCBI Taxonomy" id="29204"/>
    <lineage>
        <taxon>Eukaryota</taxon>
        <taxon>Sar</taxon>
        <taxon>Stramenopiles</taxon>
        <taxon>Ochrophyta</taxon>
        <taxon>Bacillariophyta</taxon>
        <taxon>Coscinodiscophyceae</taxon>
        <taxon>Thalassiosirophycidae</taxon>
        <taxon>Stephanodiscales</taxon>
        <taxon>Stephanodiscaceae</taxon>
        <taxon>Cyclotella</taxon>
    </lineage>
</organism>
<gene>
    <name evidence="2" type="ORF">HJC23_009552</name>
</gene>
<evidence type="ECO:0000313" key="2">
    <source>
        <dbReference type="EMBL" id="KAL3787306.1"/>
    </source>
</evidence>
<dbReference type="AlphaFoldDB" id="A0ABD3PJ00"/>